<organism evidence="9 10">
    <name type="scientific">Armadillidium nasatum</name>
    <dbReference type="NCBI Taxonomy" id="96803"/>
    <lineage>
        <taxon>Eukaryota</taxon>
        <taxon>Metazoa</taxon>
        <taxon>Ecdysozoa</taxon>
        <taxon>Arthropoda</taxon>
        <taxon>Crustacea</taxon>
        <taxon>Multicrustacea</taxon>
        <taxon>Malacostraca</taxon>
        <taxon>Eumalacostraca</taxon>
        <taxon>Peracarida</taxon>
        <taxon>Isopoda</taxon>
        <taxon>Oniscidea</taxon>
        <taxon>Crinocheta</taxon>
        <taxon>Armadillidiidae</taxon>
        <taxon>Armadillidium</taxon>
    </lineage>
</organism>
<name>A0A5N5TM24_9CRUS</name>
<keyword evidence="10" id="KW-1185">Reference proteome</keyword>
<dbReference type="AlphaFoldDB" id="A0A5N5TM24"/>
<evidence type="ECO:0000259" key="8">
    <source>
        <dbReference type="PROSITE" id="PS50850"/>
    </source>
</evidence>
<dbReference type="Gene3D" id="1.20.1250.20">
    <property type="entry name" value="MFS general substrate transporter like domains"/>
    <property type="match status" value="2"/>
</dbReference>
<dbReference type="GO" id="GO:0016324">
    <property type="term" value="C:apical plasma membrane"/>
    <property type="evidence" value="ECO:0007669"/>
    <property type="project" value="TreeGrafter"/>
</dbReference>
<dbReference type="InterPro" id="IPR005828">
    <property type="entry name" value="MFS_sugar_transport-like"/>
</dbReference>
<dbReference type="PROSITE" id="PS00217">
    <property type="entry name" value="SUGAR_TRANSPORT_2"/>
    <property type="match status" value="1"/>
</dbReference>
<dbReference type="GO" id="GO:0005366">
    <property type="term" value="F:myo-inositol:proton symporter activity"/>
    <property type="evidence" value="ECO:0007669"/>
    <property type="project" value="TreeGrafter"/>
</dbReference>
<keyword evidence="4 7" id="KW-0812">Transmembrane</keyword>
<feature type="transmembrane region" description="Helical" evidence="7">
    <location>
        <begin position="90"/>
        <end position="109"/>
    </location>
</feature>
<dbReference type="PROSITE" id="PS00216">
    <property type="entry name" value="SUGAR_TRANSPORT_1"/>
    <property type="match status" value="2"/>
</dbReference>
<evidence type="ECO:0000256" key="1">
    <source>
        <dbReference type="ARBA" id="ARBA00004141"/>
    </source>
</evidence>
<comment type="similarity">
    <text evidence="2">Belongs to the major facilitator superfamily. Sugar transporter (TC 2.A.1.1) family.</text>
</comment>
<dbReference type="InterPro" id="IPR020846">
    <property type="entry name" value="MFS_dom"/>
</dbReference>
<evidence type="ECO:0000256" key="4">
    <source>
        <dbReference type="ARBA" id="ARBA00022692"/>
    </source>
</evidence>
<feature type="domain" description="Major facilitator superfamily (MFS) profile" evidence="8">
    <location>
        <begin position="24"/>
        <end position="521"/>
    </location>
</feature>
<keyword evidence="3" id="KW-0813">Transport</keyword>
<evidence type="ECO:0000256" key="7">
    <source>
        <dbReference type="SAM" id="Phobius"/>
    </source>
</evidence>
<proteinExistence type="inferred from homology"/>
<protein>
    <submittedName>
        <fullName evidence="9">Proton myo-inositol cotransporter</fullName>
    </submittedName>
</protein>
<feature type="transmembrane region" description="Helical" evidence="7">
    <location>
        <begin position="467"/>
        <end position="487"/>
    </location>
</feature>
<dbReference type="PANTHER" id="PTHR48020">
    <property type="entry name" value="PROTON MYO-INOSITOL COTRANSPORTER"/>
    <property type="match status" value="1"/>
</dbReference>
<comment type="subcellular location">
    <subcellularLocation>
        <location evidence="1">Membrane</location>
        <topology evidence="1">Multi-pass membrane protein</topology>
    </subcellularLocation>
</comment>
<evidence type="ECO:0000256" key="6">
    <source>
        <dbReference type="ARBA" id="ARBA00023136"/>
    </source>
</evidence>
<dbReference type="OrthoDB" id="6340912at2759"/>
<dbReference type="InterPro" id="IPR005829">
    <property type="entry name" value="Sugar_transporter_CS"/>
</dbReference>
<gene>
    <name evidence="9" type="ORF">Anas_03457</name>
</gene>
<keyword evidence="5 7" id="KW-1133">Transmembrane helix</keyword>
<feature type="transmembrane region" description="Helical" evidence="7">
    <location>
        <begin position="499"/>
        <end position="517"/>
    </location>
</feature>
<dbReference type="Pfam" id="PF00083">
    <property type="entry name" value="Sugar_tr"/>
    <property type="match status" value="2"/>
</dbReference>
<feature type="transmembrane region" description="Helical" evidence="7">
    <location>
        <begin position="148"/>
        <end position="171"/>
    </location>
</feature>
<evidence type="ECO:0000256" key="2">
    <source>
        <dbReference type="ARBA" id="ARBA00010992"/>
    </source>
</evidence>
<sequence length="563" mass="62007">MDSHSPTTNTQNPSERPTKAIILLTFFSALGGFLFGYDTGVVSGAMLLLRRDFQLTNLWQEIIVSITIVSAWGSSLIGGVLADRLGRKRVILGSSFVFTLGAIVLGLAPNKETLLAGRFIVGLGIGSSSMCVPVYLSEVAPLSIRGRLTVTNTLFITGGQFIASVICGLFGGMDQGWRWMLGIGALPSMVQLVAFFFAPESPRWLSLHGRYSILYIIFLYKNAFVISDVIKLLLLLLFLLKTDIAAIFQTHPVRRALILGCLLQLFQQISGINTVMYYSASIIAMAGIDNDQTAIWLAAVTSFFNFSFTFVGLWLVERLGRRLLTLGSLFGVTLALLTLGLSFQLTYNNSHSVTSFVQGDICSQFKTCSHCTENPECGFCFGRNNSSLNTYCLQANHSLYNEDSITGPCVNPEESGSVFAYNWCPSGYSWISILGLCLYLCFFAPGMGPMPWSVNSEIYPNWARARCTSYATSVNWGANLIVSLTFLTLTEAITKQGTFYLYTGFALSGFIIFFLILPETKGVHLENVESLFQKPLLRSTPWKTGSREELTRKESYGTLPTVQ</sequence>
<feature type="transmembrane region" description="Helical" evidence="7">
    <location>
        <begin position="427"/>
        <end position="446"/>
    </location>
</feature>
<dbReference type="PRINTS" id="PR00171">
    <property type="entry name" value="SUGRTRNSPORT"/>
</dbReference>
<dbReference type="PANTHER" id="PTHR48020:SF12">
    <property type="entry name" value="PROTON MYO-INOSITOL COTRANSPORTER"/>
    <property type="match status" value="1"/>
</dbReference>
<evidence type="ECO:0000256" key="3">
    <source>
        <dbReference type="ARBA" id="ARBA00022448"/>
    </source>
</evidence>
<evidence type="ECO:0000313" key="10">
    <source>
        <dbReference type="Proteomes" id="UP000326759"/>
    </source>
</evidence>
<dbReference type="EMBL" id="SEYY01000445">
    <property type="protein sequence ID" value="KAB7507225.1"/>
    <property type="molecule type" value="Genomic_DNA"/>
</dbReference>
<dbReference type="InterPro" id="IPR003663">
    <property type="entry name" value="Sugar/inositol_transpt"/>
</dbReference>
<feature type="transmembrane region" description="Helical" evidence="7">
    <location>
        <begin position="57"/>
        <end position="78"/>
    </location>
</feature>
<comment type="caution">
    <text evidence="9">The sequence shown here is derived from an EMBL/GenBank/DDBJ whole genome shotgun (WGS) entry which is preliminary data.</text>
</comment>
<dbReference type="Proteomes" id="UP000326759">
    <property type="component" value="Unassembled WGS sequence"/>
</dbReference>
<reference evidence="9 10" key="1">
    <citation type="journal article" date="2019" name="PLoS Biol.">
        <title>Sex chromosomes control vertical transmission of feminizing Wolbachia symbionts in an isopod.</title>
        <authorList>
            <person name="Becking T."/>
            <person name="Chebbi M.A."/>
            <person name="Giraud I."/>
            <person name="Moumen B."/>
            <person name="Laverre T."/>
            <person name="Caubet Y."/>
            <person name="Peccoud J."/>
            <person name="Gilbert C."/>
            <person name="Cordaux R."/>
        </authorList>
    </citation>
    <scope>NUCLEOTIDE SEQUENCE [LARGE SCALE GENOMIC DNA]</scope>
    <source>
        <strain evidence="9">ANa2</strain>
        <tissue evidence="9">Whole body excluding digestive tract and cuticle</tissue>
    </source>
</reference>
<feature type="transmembrane region" description="Helical" evidence="7">
    <location>
        <begin position="20"/>
        <end position="37"/>
    </location>
</feature>
<dbReference type="CDD" id="cd17360">
    <property type="entry name" value="MFS_HMIT_like"/>
    <property type="match status" value="1"/>
</dbReference>
<dbReference type="InterPro" id="IPR050814">
    <property type="entry name" value="Myo-inositol_Transporter"/>
</dbReference>
<dbReference type="InterPro" id="IPR036259">
    <property type="entry name" value="MFS_trans_sf"/>
</dbReference>
<feature type="transmembrane region" description="Helical" evidence="7">
    <location>
        <begin position="115"/>
        <end position="136"/>
    </location>
</feature>
<accession>A0A5N5TM24</accession>
<evidence type="ECO:0000313" key="9">
    <source>
        <dbReference type="EMBL" id="KAB7507225.1"/>
    </source>
</evidence>
<feature type="transmembrane region" description="Helical" evidence="7">
    <location>
        <begin position="294"/>
        <end position="316"/>
    </location>
</feature>
<evidence type="ECO:0000256" key="5">
    <source>
        <dbReference type="ARBA" id="ARBA00022989"/>
    </source>
</evidence>
<dbReference type="SUPFAM" id="SSF103473">
    <property type="entry name" value="MFS general substrate transporter"/>
    <property type="match status" value="1"/>
</dbReference>
<feature type="transmembrane region" description="Helical" evidence="7">
    <location>
        <begin position="323"/>
        <end position="343"/>
    </location>
</feature>
<feature type="transmembrane region" description="Helical" evidence="7">
    <location>
        <begin position="177"/>
        <end position="197"/>
    </location>
</feature>
<dbReference type="PROSITE" id="PS50850">
    <property type="entry name" value="MFS"/>
    <property type="match status" value="1"/>
</dbReference>
<keyword evidence="6 7" id="KW-0472">Membrane</keyword>